<dbReference type="Pfam" id="PF08240">
    <property type="entry name" value="ADH_N"/>
    <property type="match status" value="1"/>
</dbReference>
<dbReference type="EMBL" id="JAUSUO010000015">
    <property type="protein sequence ID" value="MDQ0345282.1"/>
    <property type="molecule type" value="Genomic_DNA"/>
</dbReference>
<keyword evidence="3" id="KW-0560">Oxidoreductase</keyword>
<feature type="domain" description="Enoyl reductase (ER)" evidence="5">
    <location>
        <begin position="7"/>
        <end position="310"/>
    </location>
</feature>
<dbReference type="Gene3D" id="3.40.50.720">
    <property type="entry name" value="NAD(P)-binding Rossmann-like Domain"/>
    <property type="match status" value="1"/>
</dbReference>
<dbReference type="InterPro" id="IPR002328">
    <property type="entry name" value="ADH_Zn_CS"/>
</dbReference>
<name>A0ABU0DA94_9BACI</name>
<accession>A0ABU0DA94</accession>
<organism evidence="6 7">
    <name type="scientific">Lederbergia wuyishanensis</name>
    <dbReference type="NCBI Taxonomy" id="1347903"/>
    <lineage>
        <taxon>Bacteria</taxon>
        <taxon>Bacillati</taxon>
        <taxon>Bacillota</taxon>
        <taxon>Bacilli</taxon>
        <taxon>Bacillales</taxon>
        <taxon>Bacillaceae</taxon>
        <taxon>Lederbergia</taxon>
    </lineage>
</organism>
<sequence>MKAFALASPGQFKMFEKDIPLPGDNEIQVKVKVCGVCSSEVAVWKDMDPSEPLFLGHEVSGEVSEIGKNVKRFKIGDRVTVLAEQGFAEYVCVHEERAVPLSDDTTYELGLGEPLACAMNATKRTNVQIGDTVAIIGLGFMGQLILQGVKLKGAAKIIAIDTREEALELATELGATHIINAKEDVRQTIMEMTNHQGVDVVIEATGTQPALDLATDIIKIRGSLIIYGYHQGPPRTINMQQWNWKGLDVVNAHERDPNVYMEGMKLGIKLLEEGLINMSSLVTHIYPLEEVNKAFESNVSKPRGFFKAVVSL</sequence>
<dbReference type="InterPro" id="IPR011032">
    <property type="entry name" value="GroES-like_sf"/>
</dbReference>
<dbReference type="SUPFAM" id="SSF50129">
    <property type="entry name" value="GroES-like"/>
    <property type="match status" value="1"/>
</dbReference>
<dbReference type="InterPro" id="IPR013149">
    <property type="entry name" value="ADH-like_C"/>
</dbReference>
<evidence type="ECO:0000313" key="6">
    <source>
        <dbReference type="EMBL" id="MDQ0345282.1"/>
    </source>
</evidence>
<evidence type="ECO:0000313" key="7">
    <source>
        <dbReference type="Proteomes" id="UP001232343"/>
    </source>
</evidence>
<dbReference type="InterPro" id="IPR036291">
    <property type="entry name" value="NAD(P)-bd_dom_sf"/>
</dbReference>
<keyword evidence="2 4" id="KW-0862">Zinc</keyword>
<dbReference type="SUPFAM" id="SSF51735">
    <property type="entry name" value="NAD(P)-binding Rossmann-fold domains"/>
    <property type="match status" value="1"/>
</dbReference>
<proteinExistence type="inferred from homology"/>
<dbReference type="SMART" id="SM00829">
    <property type="entry name" value="PKS_ER"/>
    <property type="match status" value="1"/>
</dbReference>
<dbReference type="PROSITE" id="PS00059">
    <property type="entry name" value="ADH_ZINC"/>
    <property type="match status" value="1"/>
</dbReference>
<comment type="caution">
    <text evidence="6">The sequence shown here is derived from an EMBL/GenBank/DDBJ whole genome shotgun (WGS) entry which is preliminary data.</text>
</comment>
<dbReference type="Proteomes" id="UP001232343">
    <property type="component" value="Unassembled WGS sequence"/>
</dbReference>
<dbReference type="InterPro" id="IPR013154">
    <property type="entry name" value="ADH-like_N"/>
</dbReference>
<dbReference type="InterPro" id="IPR020843">
    <property type="entry name" value="ER"/>
</dbReference>
<reference evidence="6 7" key="1">
    <citation type="submission" date="2023-07" db="EMBL/GenBank/DDBJ databases">
        <title>Genomic Encyclopedia of Type Strains, Phase IV (KMG-IV): sequencing the most valuable type-strain genomes for metagenomic binning, comparative biology and taxonomic classification.</title>
        <authorList>
            <person name="Goeker M."/>
        </authorList>
    </citation>
    <scope>NUCLEOTIDE SEQUENCE [LARGE SCALE GENOMIC DNA]</scope>
    <source>
        <strain evidence="6 7">DSM 27848</strain>
    </source>
</reference>
<dbReference type="InterPro" id="IPR050129">
    <property type="entry name" value="Zn_alcohol_dh"/>
</dbReference>
<dbReference type="PANTHER" id="PTHR43401">
    <property type="entry name" value="L-THREONINE 3-DEHYDROGENASE"/>
    <property type="match status" value="1"/>
</dbReference>
<gene>
    <name evidence="6" type="ORF">J2S14_004138</name>
</gene>
<comment type="similarity">
    <text evidence="4">Belongs to the zinc-containing alcohol dehydrogenase family.</text>
</comment>
<evidence type="ECO:0000259" key="5">
    <source>
        <dbReference type="SMART" id="SM00829"/>
    </source>
</evidence>
<comment type="cofactor">
    <cofactor evidence="4">
        <name>Zn(2+)</name>
        <dbReference type="ChEBI" id="CHEBI:29105"/>
    </cofactor>
</comment>
<dbReference type="Gene3D" id="3.90.180.10">
    <property type="entry name" value="Medium-chain alcohol dehydrogenases, catalytic domain"/>
    <property type="match status" value="2"/>
</dbReference>
<evidence type="ECO:0000256" key="4">
    <source>
        <dbReference type="RuleBase" id="RU361277"/>
    </source>
</evidence>
<evidence type="ECO:0000256" key="3">
    <source>
        <dbReference type="ARBA" id="ARBA00023002"/>
    </source>
</evidence>
<dbReference type="CDD" id="cd08269">
    <property type="entry name" value="Zn_ADH9"/>
    <property type="match status" value="1"/>
</dbReference>
<protein>
    <submittedName>
        <fullName evidence="6">2-desacetyl-2-hydroxyethyl bacteriochlorophyllide A dehydrogenase</fullName>
    </submittedName>
</protein>
<dbReference type="RefSeq" id="WP_244683522.1">
    <property type="nucleotide sequence ID" value="NZ_JALIRM010000019.1"/>
</dbReference>
<dbReference type="Pfam" id="PF00107">
    <property type="entry name" value="ADH_zinc_N"/>
    <property type="match status" value="1"/>
</dbReference>
<evidence type="ECO:0000256" key="2">
    <source>
        <dbReference type="ARBA" id="ARBA00022833"/>
    </source>
</evidence>
<keyword evidence="1 4" id="KW-0479">Metal-binding</keyword>
<evidence type="ECO:0000256" key="1">
    <source>
        <dbReference type="ARBA" id="ARBA00022723"/>
    </source>
</evidence>
<dbReference type="PANTHER" id="PTHR43401:SF2">
    <property type="entry name" value="L-THREONINE 3-DEHYDROGENASE"/>
    <property type="match status" value="1"/>
</dbReference>
<keyword evidence="7" id="KW-1185">Reference proteome</keyword>